<dbReference type="Proteomes" id="UP000516590">
    <property type="component" value="Segment"/>
</dbReference>
<accession>A0A7L8G6G2</accession>
<organism evidence="1 2">
    <name type="scientific">Rhizobium phage Palo</name>
    <dbReference type="NCBI Taxonomy" id="2767573"/>
    <lineage>
        <taxon>Viruses</taxon>
        <taxon>Duplodnaviria</taxon>
        <taxon>Heunggongvirae</taxon>
        <taxon>Uroviricota</taxon>
        <taxon>Caudoviricetes</taxon>
        <taxon>Autographivirales</taxon>
        <taxon>Dunnvirinae</taxon>
        <taxon>Palovirus</taxon>
        <taxon>Palovirus palo</taxon>
    </lineage>
</organism>
<sequence>MDMRLVMLRNVALYVGRVAVSSAIGYIVVKEGEKVVNAVTNEVRMYREFRKERTKTKRTTRT</sequence>
<evidence type="ECO:0000313" key="1">
    <source>
        <dbReference type="EMBL" id="QOE32060.1"/>
    </source>
</evidence>
<evidence type="ECO:0000313" key="2">
    <source>
        <dbReference type="Proteomes" id="UP000516590"/>
    </source>
</evidence>
<proteinExistence type="predicted"/>
<name>A0A7L8G6G2_9CAUD</name>
<reference evidence="1 2" key="1">
    <citation type="submission" date="2020-07" db="EMBL/GenBank/DDBJ databases">
        <title>Complete genome sequence of Rhizobium phaseoli phage Palo.</title>
        <authorList>
            <person name="Nabhani A."/>
            <person name="Rushing L."/>
            <person name="Newkirk H."/>
            <person name="Gonzalez C."/>
            <person name="Young R."/>
            <person name="Liu M."/>
        </authorList>
    </citation>
    <scope>NUCLEOTIDE SEQUENCE [LARGE SCALE GENOMIC DNA]</scope>
</reference>
<dbReference type="EMBL" id="MT708544">
    <property type="protein sequence ID" value="QOE32060.1"/>
    <property type="molecule type" value="Genomic_DNA"/>
</dbReference>
<gene>
    <name evidence="1" type="ORF">CPT_Palo_001</name>
</gene>
<protein>
    <submittedName>
        <fullName evidence="1">Putative membrane protein</fullName>
    </submittedName>
</protein>
<keyword evidence="2" id="KW-1185">Reference proteome</keyword>